<sequence length="131" mass="14068">MIGNFDNVTLPIATLGATESSLITGFTCVTFSGITLSPSTFAITSKCIFTFSGFVLHSGNSSRLNPSPFCSFFSTPKPIFKNVWADTSAFKSLKEPLLVALGPKTVERSISRPSKFGLVPFKEATGHNVVR</sequence>
<organism evidence="1">
    <name type="scientific">Opuntia streptacantha</name>
    <name type="common">Prickly pear cactus</name>
    <name type="synonym">Opuntia cardona</name>
    <dbReference type="NCBI Taxonomy" id="393608"/>
    <lineage>
        <taxon>Eukaryota</taxon>
        <taxon>Viridiplantae</taxon>
        <taxon>Streptophyta</taxon>
        <taxon>Embryophyta</taxon>
        <taxon>Tracheophyta</taxon>
        <taxon>Spermatophyta</taxon>
        <taxon>Magnoliopsida</taxon>
        <taxon>eudicotyledons</taxon>
        <taxon>Gunneridae</taxon>
        <taxon>Pentapetalae</taxon>
        <taxon>Caryophyllales</taxon>
        <taxon>Cactineae</taxon>
        <taxon>Cactaceae</taxon>
        <taxon>Opuntioideae</taxon>
        <taxon>Opuntia</taxon>
    </lineage>
</organism>
<reference evidence="1" key="2">
    <citation type="submission" date="2020-07" db="EMBL/GenBank/DDBJ databases">
        <authorList>
            <person name="Vera ALvarez R."/>
            <person name="Arias-Moreno D.M."/>
            <person name="Jimenez-Jacinto V."/>
            <person name="Jimenez-Bremont J.F."/>
            <person name="Swaminathan K."/>
            <person name="Moose S.P."/>
            <person name="Guerrero-Gonzalez M.L."/>
            <person name="Marino-Ramirez L."/>
            <person name="Landsman D."/>
            <person name="Rodriguez-Kessler M."/>
            <person name="Delgado-Sanchez P."/>
        </authorList>
    </citation>
    <scope>NUCLEOTIDE SEQUENCE</scope>
    <source>
        <tissue evidence="1">Cladode</tissue>
    </source>
</reference>
<accession>A0A7C8YU71</accession>
<evidence type="ECO:0000313" key="1">
    <source>
        <dbReference type="EMBL" id="MBA4626255.1"/>
    </source>
</evidence>
<name>A0A7C8YU71_OPUST</name>
<dbReference type="AlphaFoldDB" id="A0A7C8YU71"/>
<reference evidence="1" key="1">
    <citation type="journal article" date="2013" name="J. Plant Res.">
        <title>Effect of fungi and light on seed germination of three Opuntia species from semiarid lands of central Mexico.</title>
        <authorList>
            <person name="Delgado-Sanchez P."/>
            <person name="Jimenez-Bremont J.F."/>
            <person name="Guerrero-Gonzalez Mde L."/>
            <person name="Flores J."/>
        </authorList>
    </citation>
    <scope>NUCLEOTIDE SEQUENCE</scope>
    <source>
        <tissue evidence="1">Cladode</tissue>
    </source>
</reference>
<proteinExistence type="predicted"/>
<dbReference type="EMBL" id="GISG01055671">
    <property type="protein sequence ID" value="MBA4626255.1"/>
    <property type="molecule type" value="Transcribed_RNA"/>
</dbReference>
<protein>
    <submittedName>
        <fullName evidence="1">Uncharacterized protein</fullName>
    </submittedName>
</protein>